<name>A0A2A8CUA8_9BACT</name>
<keyword evidence="2" id="KW-1185">Reference proteome</keyword>
<dbReference type="RefSeq" id="WP_098077773.1">
    <property type="nucleotide sequence ID" value="NZ_PDEQ01000009.1"/>
</dbReference>
<reference evidence="1 2" key="1">
    <citation type="submission" date="2017-10" db="EMBL/GenBank/DDBJ databases">
        <title>Draft genome of Longibacter Salinarum.</title>
        <authorList>
            <person name="Goh K.M."/>
            <person name="Shamsir M.S."/>
            <person name="Lim S.W."/>
        </authorList>
    </citation>
    <scope>NUCLEOTIDE SEQUENCE [LARGE SCALE GENOMIC DNA]</scope>
    <source>
        <strain evidence="1 2">KCTC 52045</strain>
    </source>
</reference>
<evidence type="ECO:0000313" key="2">
    <source>
        <dbReference type="Proteomes" id="UP000220102"/>
    </source>
</evidence>
<dbReference type="AlphaFoldDB" id="A0A2A8CUA8"/>
<evidence type="ECO:0000313" key="1">
    <source>
        <dbReference type="EMBL" id="PEN11379.1"/>
    </source>
</evidence>
<gene>
    <name evidence="1" type="ORF">CRI94_15180</name>
</gene>
<accession>A0A2A8CUA8</accession>
<proteinExistence type="predicted"/>
<dbReference type="Proteomes" id="UP000220102">
    <property type="component" value="Unassembled WGS sequence"/>
</dbReference>
<comment type="caution">
    <text evidence="1">The sequence shown here is derived from an EMBL/GenBank/DDBJ whole genome shotgun (WGS) entry which is preliminary data.</text>
</comment>
<protein>
    <submittedName>
        <fullName evidence="1">Uncharacterized protein</fullName>
    </submittedName>
</protein>
<sequence length="205" mass="22828">MHLLYSLISVMLVGVLALSAMRMSAQSEQRMLSNEIMTQVTGVADEVFDHADDYWFDERVNESNWHIQPPIFPIITTSQTGELTSTTAAPSTGIDGWGGCSAAIYTDDINMGKKRIQNPTRPETCDDVDDLHGLQLDIERDGLRYAIDVAVEYVDPNNPTVATASKTFAKRINLTISLADYQFGSNPLQVEMSRIFTYERITTTP</sequence>
<dbReference type="EMBL" id="PDEQ01000009">
    <property type="protein sequence ID" value="PEN11379.1"/>
    <property type="molecule type" value="Genomic_DNA"/>
</dbReference>
<organism evidence="1 2">
    <name type="scientific">Longibacter salinarum</name>
    <dbReference type="NCBI Taxonomy" id="1850348"/>
    <lineage>
        <taxon>Bacteria</taxon>
        <taxon>Pseudomonadati</taxon>
        <taxon>Rhodothermota</taxon>
        <taxon>Rhodothermia</taxon>
        <taxon>Rhodothermales</taxon>
        <taxon>Salisaetaceae</taxon>
        <taxon>Longibacter</taxon>
    </lineage>
</organism>